<dbReference type="CDD" id="cd00158">
    <property type="entry name" value="RHOD"/>
    <property type="match status" value="1"/>
</dbReference>
<comment type="caution">
    <text evidence="2">The sequence shown here is derived from an EMBL/GenBank/DDBJ whole genome shotgun (WGS) entry which is preliminary data.</text>
</comment>
<dbReference type="SUPFAM" id="SSF52821">
    <property type="entry name" value="Rhodanese/Cell cycle control phosphatase"/>
    <property type="match status" value="1"/>
</dbReference>
<dbReference type="Proteomes" id="UP000236990">
    <property type="component" value="Unassembled WGS sequence"/>
</dbReference>
<dbReference type="RefSeq" id="WP_027822513.1">
    <property type="nucleotide sequence ID" value="NZ_CP094385.1"/>
</dbReference>
<protein>
    <recommendedName>
        <fullName evidence="1">Rhodanese domain-containing protein</fullName>
    </recommendedName>
</protein>
<dbReference type="Pfam" id="PF00581">
    <property type="entry name" value="Rhodanese"/>
    <property type="match status" value="1"/>
</dbReference>
<dbReference type="Gene3D" id="3.40.250.10">
    <property type="entry name" value="Rhodanese-like domain"/>
    <property type="match status" value="1"/>
</dbReference>
<dbReference type="AlphaFoldDB" id="A0A2S3U6S4"/>
<evidence type="ECO:0000313" key="3">
    <source>
        <dbReference type="Proteomes" id="UP000236990"/>
    </source>
</evidence>
<proteinExistence type="predicted"/>
<organism evidence="2 3">
    <name type="scientific">Lactiplantibacillus plantarum subsp. plantarum</name>
    <dbReference type="NCBI Taxonomy" id="337330"/>
    <lineage>
        <taxon>Bacteria</taxon>
        <taxon>Bacillati</taxon>
        <taxon>Bacillota</taxon>
        <taxon>Bacilli</taxon>
        <taxon>Lactobacillales</taxon>
        <taxon>Lactobacillaceae</taxon>
        <taxon>Lactiplantibacillus</taxon>
    </lineage>
</organism>
<dbReference type="InterPro" id="IPR050229">
    <property type="entry name" value="GlpE_sulfurtransferase"/>
</dbReference>
<dbReference type="EMBL" id="NKCZ01000099">
    <property type="protein sequence ID" value="POD85085.1"/>
    <property type="molecule type" value="Genomic_DNA"/>
</dbReference>
<reference evidence="2 3" key="1">
    <citation type="submission" date="2017-06" db="EMBL/GenBank/DDBJ databases">
        <title>Genome sequence of Lactobacillus plantarum subsp. plantarum strain SRCM101258.</title>
        <authorList>
            <person name="Cho S.H."/>
        </authorList>
    </citation>
    <scope>NUCLEOTIDE SEQUENCE [LARGE SCALE GENOMIC DNA]</scope>
    <source>
        <strain evidence="2 3">SRCM101258</strain>
    </source>
</reference>
<dbReference type="PANTHER" id="PTHR43031">
    <property type="entry name" value="FAD-DEPENDENT OXIDOREDUCTASE"/>
    <property type="match status" value="1"/>
</dbReference>
<evidence type="ECO:0000313" key="2">
    <source>
        <dbReference type="EMBL" id="POD85085.1"/>
    </source>
</evidence>
<dbReference type="SMART" id="SM00450">
    <property type="entry name" value="RHOD"/>
    <property type="match status" value="1"/>
</dbReference>
<dbReference type="InterPro" id="IPR001763">
    <property type="entry name" value="Rhodanese-like_dom"/>
</dbReference>
<gene>
    <name evidence="2" type="ORF">S101258_01541</name>
</gene>
<accession>A0A2S3U6S4</accession>
<name>A0A2S3U6S4_LACPN</name>
<evidence type="ECO:0000259" key="1">
    <source>
        <dbReference type="PROSITE" id="PS50206"/>
    </source>
</evidence>
<dbReference type="InterPro" id="IPR036873">
    <property type="entry name" value="Rhodanese-like_dom_sf"/>
</dbReference>
<dbReference type="PROSITE" id="PS50206">
    <property type="entry name" value="RHODANESE_3"/>
    <property type="match status" value="1"/>
</dbReference>
<feature type="domain" description="Rhodanese" evidence="1">
    <location>
        <begin position="29"/>
        <end position="119"/>
    </location>
</feature>
<sequence>MNDKKIELLTTYLSLYIDHHTVLADMQNATGKYVVLDVRNAPAQVKKDQIKGAIAMPAKDLATRISELDPAKTYVVYDWTGGTTLGKTALLVLLSAGFDAYELAGALEGWKGMQLPVEVLAFL</sequence>
<dbReference type="PANTHER" id="PTHR43031:SF7">
    <property type="entry name" value="NITRIC OXIDE REDUCTASE FLRD-NAD(+) REDUCTASE"/>
    <property type="match status" value="1"/>
</dbReference>